<keyword evidence="9" id="KW-1185">Reference proteome</keyword>
<dbReference type="PANTHER" id="PTHR43880">
    <property type="entry name" value="ALCOHOL DEHYDROGENASE"/>
    <property type="match status" value="1"/>
</dbReference>
<dbReference type="SMART" id="SM00829">
    <property type="entry name" value="PKS_ER"/>
    <property type="match status" value="1"/>
</dbReference>
<dbReference type="Proteomes" id="UP000630528">
    <property type="component" value="Unassembled WGS sequence"/>
</dbReference>
<dbReference type="InterPro" id="IPR013149">
    <property type="entry name" value="ADH-like_C"/>
</dbReference>
<dbReference type="EMBL" id="JAEPWM010000001">
    <property type="protein sequence ID" value="MBK6005011.1"/>
    <property type="molecule type" value="Genomic_DNA"/>
</dbReference>
<organism evidence="8 9">
    <name type="scientific">Ramlibacter ginsenosidimutans</name>
    <dbReference type="NCBI Taxonomy" id="502333"/>
    <lineage>
        <taxon>Bacteria</taxon>
        <taxon>Pseudomonadati</taxon>
        <taxon>Pseudomonadota</taxon>
        <taxon>Betaproteobacteria</taxon>
        <taxon>Burkholderiales</taxon>
        <taxon>Comamonadaceae</taxon>
        <taxon>Ramlibacter</taxon>
    </lineage>
</organism>
<accession>A0A934TQC6</accession>
<evidence type="ECO:0000313" key="9">
    <source>
        <dbReference type="Proteomes" id="UP000630528"/>
    </source>
</evidence>
<dbReference type="Gene3D" id="3.40.50.720">
    <property type="entry name" value="NAD(P)-binding Rossmann-like Domain"/>
    <property type="match status" value="1"/>
</dbReference>
<keyword evidence="5" id="KW-0520">NAD</keyword>
<keyword evidence="2 6" id="KW-0479">Metal-binding</keyword>
<name>A0A934TQC6_9BURK</name>
<feature type="domain" description="Enoyl reductase (ER)" evidence="7">
    <location>
        <begin position="11"/>
        <end position="365"/>
    </location>
</feature>
<proteinExistence type="inferred from homology"/>
<dbReference type="GO" id="GO:0008270">
    <property type="term" value="F:zinc ion binding"/>
    <property type="evidence" value="ECO:0007669"/>
    <property type="project" value="InterPro"/>
</dbReference>
<dbReference type="PROSITE" id="PS00059">
    <property type="entry name" value="ADH_ZINC"/>
    <property type="match status" value="1"/>
</dbReference>
<dbReference type="SUPFAM" id="SSF51735">
    <property type="entry name" value="NAD(P)-binding Rossmann-fold domains"/>
    <property type="match status" value="1"/>
</dbReference>
<evidence type="ECO:0000259" key="7">
    <source>
        <dbReference type="SMART" id="SM00829"/>
    </source>
</evidence>
<comment type="cofactor">
    <cofactor evidence="1 6">
        <name>Zn(2+)</name>
        <dbReference type="ChEBI" id="CHEBI:29105"/>
    </cofactor>
</comment>
<keyword evidence="4" id="KW-0560">Oxidoreductase</keyword>
<sequence length="366" mass="39128">MEFRAAVLEAGQRPLVIARVKLERLAPTDVLIRNRASGLCHTDLEVIQGSLPYPLPIVLGHEGAGIVEEVGSAVTQVRPGDHVVASWNPHCGHCFYCERDLPILCEPFTRHQPAGHLLDGASRLTWNGAKLHHFSVVSSHAEYSVVPESGAIAVPREMPFDRACLIGCGVMTGVGAACRLAKVEAGSNVVVVGCGAVGLNAIQGALLQQAGTLVAVDRDPARLELARRFGATHTVPADDTTIAQVKDLTSGRGADYVFEAAGSEASLQLALEVTRPGAQCVILGKTEVNRKVALRFGSLMGEKRITRSSYGGARPRRDFPWLAQLYLAGKLDLDGLISTRAPLEGINDGFDAMRRGEGIRHVIVME</sequence>
<comment type="similarity">
    <text evidence="6">Belongs to the zinc-containing alcohol dehydrogenase family.</text>
</comment>
<evidence type="ECO:0000256" key="6">
    <source>
        <dbReference type="RuleBase" id="RU361277"/>
    </source>
</evidence>
<evidence type="ECO:0000313" key="8">
    <source>
        <dbReference type="EMBL" id="MBK6005011.1"/>
    </source>
</evidence>
<dbReference type="SUPFAM" id="SSF50129">
    <property type="entry name" value="GroES-like"/>
    <property type="match status" value="2"/>
</dbReference>
<reference evidence="8" key="2">
    <citation type="submission" date="2021-01" db="EMBL/GenBank/DDBJ databases">
        <authorList>
            <person name="Kang M."/>
        </authorList>
    </citation>
    <scope>NUCLEOTIDE SEQUENCE</scope>
    <source>
        <strain evidence="8">KACC 17527</strain>
    </source>
</reference>
<evidence type="ECO:0000256" key="4">
    <source>
        <dbReference type="ARBA" id="ARBA00023002"/>
    </source>
</evidence>
<evidence type="ECO:0000256" key="2">
    <source>
        <dbReference type="ARBA" id="ARBA00022723"/>
    </source>
</evidence>
<protein>
    <submittedName>
        <fullName evidence="8">Zn-dependent alcohol dehydrogenase</fullName>
    </submittedName>
</protein>
<dbReference type="GO" id="GO:0005829">
    <property type="term" value="C:cytosol"/>
    <property type="evidence" value="ECO:0007669"/>
    <property type="project" value="TreeGrafter"/>
</dbReference>
<dbReference type="InterPro" id="IPR013154">
    <property type="entry name" value="ADH-like_N"/>
</dbReference>
<dbReference type="InterPro" id="IPR011032">
    <property type="entry name" value="GroES-like_sf"/>
</dbReference>
<dbReference type="AlphaFoldDB" id="A0A934TQC6"/>
<dbReference type="GO" id="GO:0051903">
    <property type="term" value="F:S-(hydroxymethyl)glutathione dehydrogenase [NAD(P)+] activity"/>
    <property type="evidence" value="ECO:0007669"/>
    <property type="project" value="TreeGrafter"/>
</dbReference>
<dbReference type="Gene3D" id="3.90.180.10">
    <property type="entry name" value="Medium-chain alcohol dehydrogenases, catalytic domain"/>
    <property type="match status" value="1"/>
</dbReference>
<evidence type="ECO:0000256" key="1">
    <source>
        <dbReference type="ARBA" id="ARBA00001947"/>
    </source>
</evidence>
<evidence type="ECO:0000256" key="5">
    <source>
        <dbReference type="ARBA" id="ARBA00023027"/>
    </source>
</evidence>
<dbReference type="Pfam" id="PF08240">
    <property type="entry name" value="ADH_N"/>
    <property type="match status" value="1"/>
</dbReference>
<dbReference type="CDD" id="cd08279">
    <property type="entry name" value="Zn_ADH_class_III"/>
    <property type="match status" value="1"/>
</dbReference>
<evidence type="ECO:0000256" key="3">
    <source>
        <dbReference type="ARBA" id="ARBA00022833"/>
    </source>
</evidence>
<dbReference type="Pfam" id="PF00107">
    <property type="entry name" value="ADH_zinc_N"/>
    <property type="match status" value="1"/>
</dbReference>
<gene>
    <name evidence="8" type="ORF">JJB11_02800</name>
</gene>
<dbReference type="PANTHER" id="PTHR43880:SF12">
    <property type="entry name" value="ALCOHOL DEHYDROGENASE CLASS-3"/>
    <property type="match status" value="1"/>
</dbReference>
<dbReference type="InterPro" id="IPR002328">
    <property type="entry name" value="ADH_Zn_CS"/>
</dbReference>
<dbReference type="RefSeq" id="WP_201166376.1">
    <property type="nucleotide sequence ID" value="NZ_JAEPWM010000001.1"/>
</dbReference>
<reference evidence="8" key="1">
    <citation type="journal article" date="2012" name="J. Microbiol. Biotechnol.">
        <title>Ramlibacter ginsenosidimutans sp. nov., with ginsenoside-converting activity.</title>
        <authorList>
            <person name="Wang L."/>
            <person name="An D.S."/>
            <person name="Kim S.G."/>
            <person name="Jin F.X."/>
            <person name="Kim S.C."/>
            <person name="Lee S.T."/>
            <person name="Im W.T."/>
        </authorList>
    </citation>
    <scope>NUCLEOTIDE SEQUENCE</scope>
    <source>
        <strain evidence="8">KACC 17527</strain>
    </source>
</reference>
<comment type="caution">
    <text evidence="8">The sequence shown here is derived from an EMBL/GenBank/DDBJ whole genome shotgun (WGS) entry which is preliminary data.</text>
</comment>
<dbReference type="GO" id="GO:0046294">
    <property type="term" value="P:formaldehyde catabolic process"/>
    <property type="evidence" value="ECO:0007669"/>
    <property type="project" value="TreeGrafter"/>
</dbReference>
<dbReference type="InterPro" id="IPR036291">
    <property type="entry name" value="NAD(P)-bd_dom_sf"/>
</dbReference>
<keyword evidence="3 6" id="KW-0862">Zinc</keyword>
<dbReference type="FunFam" id="3.40.50.720:FF:000003">
    <property type="entry name" value="S-(hydroxymethyl)glutathione dehydrogenase"/>
    <property type="match status" value="1"/>
</dbReference>
<dbReference type="InterPro" id="IPR020843">
    <property type="entry name" value="ER"/>
</dbReference>